<dbReference type="EMBL" id="JXTI01000087">
    <property type="protein sequence ID" value="KWX13031.1"/>
    <property type="molecule type" value="Genomic_DNA"/>
</dbReference>
<gene>
    <name evidence="4" type="ORF">QR46_2988</name>
</gene>
<evidence type="ECO:0000256" key="2">
    <source>
        <dbReference type="PROSITE-ProRule" id="PRU00175"/>
    </source>
</evidence>
<keyword evidence="2" id="KW-0863">Zinc-finger</keyword>
<evidence type="ECO:0000256" key="1">
    <source>
        <dbReference type="PROSITE-ProRule" id="PRU00023"/>
    </source>
</evidence>
<dbReference type="PROSITE" id="PS50089">
    <property type="entry name" value="ZF_RING_2"/>
    <property type="match status" value="1"/>
</dbReference>
<reference evidence="4 5" key="1">
    <citation type="journal article" date="2015" name="Mol. Biochem. Parasitol.">
        <title>Identification of polymorphic genes for use in assemblage B genotyping assays through comparative genomics of multiple assemblage B Giardia duodenalis isolates.</title>
        <authorList>
            <person name="Wielinga C."/>
            <person name="Thompson R.C."/>
            <person name="Monis P."/>
            <person name="Ryan U."/>
        </authorList>
    </citation>
    <scope>NUCLEOTIDE SEQUENCE [LARGE SCALE GENOMIC DNA]</scope>
    <source>
        <strain evidence="4 5">BAH15c1</strain>
    </source>
</reference>
<feature type="repeat" description="ANK" evidence="1">
    <location>
        <begin position="585"/>
        <end position="617"/>
    </location>
</feature>
<dbReference type="PROSITE" id="PS50088">
    <property type="entry name" value="ANK_REPEAT"/>
    <property type="match status" value="2"/>
</dbReference>
<dbReference type="PANTHER" id="PTHR24120:SF4">
    <property type="entry name" value="GH07239P"/>
    <property type="match status" value="1"/>
</dbReference>
<dbReference type="Pfam" id="PF12796">
    <property type="entry name" value="Ank_2"/>
    <property type="match status" value="5"/>
</dbReference>
<keyword evidence="1" id="KW-0040">ANK repeat</keyword>
<dbReference type="PANTHER" id="PTHR24120">
    <property type="entry name" value="GH07239P"/>
    <property type="match status" value="1"/>
</dbReference>
<dbReference type="GO" id="GO:0008270">
    <property type="term" value="F:zinc ion binding"/>
    <property type="evidence" value="ECO:0007669"/>
    <property type="project" value="UniProtKB-KW"/>
</dbReference>
<dbReference type="Gene3D" id="3.30.40.10">
    <property type="entry name" value="Zinc/RING finger domain, C3HC4 (zinc finger)"/>
    <property type="match status" value="1"/>
</dbReference>
<dbReference type="VEuPathDB" id="GiardiaDB:QR46_2988"/>
<evidence type="ECO:0000313" key="4">
    <source>
        <dbReference type="EMBL" id="KWX13031.1"/>
    </source>
</evidence>
<protein>
    <submittedName>
        <fullName evidence="4">Protein 21.1</fullName>
    </submittedName>
</protein>
<feature type="domain" description="RING-type" evidence="3">
    <location>
        <begin position="799"/>
        <end position="843"/>
    </location>
</feature>
<dbReference type="InterPro" id="IPR013083">
    <property type="entry name" value="Znf_RING/FYVE/PHD"/>
</dbReference>
<evidence type="ECO:0000259" key="3">
    <source>
        <dbReference type="PROSITE" id="PS50089"/>
    </source>
</evidence>
<dbReference type="SUPFAM" id="SSF48403">
    <property type="entry name" value="Ankyrin repeat"/>
    <property type="match status" value="3"/>
</dbReference>
<dbReference type="OrthoDB" id="10250315at2759"/>
<dbReference type="InterPro" id="IPR001841">
    <property type="entry name" value="Znf_RING"/>
</dbReference>
<dbReference type="InterPro" id="IPR036770">
    <property type="entry name" value="Ankyrin_rpt-contain_sf"/>
</dbReference>
<keyword evidence="2" id="KW-0862">Zinc</keyword>
<sequence length="967" mass="106976">MTRLCRCSHFVCSPILWFPIWKMSVQQDEAWFAAIEQGDVSTVRSYAAAMSKVTDEQGVTSLMKAATKGNVTIIQLLIPDGVKRRDKWGRTALMFAAMSGCAVAVEILIPHEAALTDSDGMTGLMYAAFHGNIDIVRLLLPYERGYATRHDSVLQLGNQTYEVGVSMTALMISVLTKQAACVELLIESEAGKVDCKGETALYKAVASSFIPAVRALAALESEYRTISGQSPIYLAVKMGFLEAIECLVAFEDDDKRYGHAKETVLMVAVTQKDARAVSILAPTLHSEFSKDGVTALILAARDNLIDICRILIPYEFGLTAQHGKRTALMFAAEMGNVECVKLLVAKEAGMRTDAGETALMLAARRGQLECAAELIPYEKCAISKNYQTALMLAVMNDHLSLASLLVEHEQRIQNEKGQTSLMLAVLRRSAQLVTMLAPYEAGVFDIQHQTALILAAIDNEYDLVAILINYEACLADCDARTSLMLAAEKNYLTLIPLLCEKEFGLLDRFGRSALFIAAQNSNIYVIKELVHKEKQMITTRRFRVEHNTQTYIELGSTALIYATLYDKLEAVQLLAAHESGIVDSTGHCALHYAISRQNADIVRILLQYEYCIADKDGNTPLMLLIKAGMDQFVPGLVQRLLVGDKSKDAGSINIQNNTGDTALSVALMHKSYLAVCALYGNLQLSFPLYDSTGASLLDQCEAVEDDAMMQVFLTYFVARLNFSSGVVGTLYNKLSSTLLDEYTNEEDRSFILCLLDCVFNYVFVSDLDDTYLHNPLSSPRFEEISTLIGEQTEVQEGTCNICYNDLAVVLCFPCKHVVTCKSCWKRLDNTRQRRDALRCPVCRETISYNIMLTQIDDRILSQKGTNNIDSLYALSSTTELISKRPLLTQVDSDGDDTNSIALAYPLASAYASGSGQALFHNALQYTESLDVLDESSDVPELADLYENRENVTWHGEIDSIEVETFYK</sequence>
<dbReference type="Proteomes" id="UP000070089">
    <property type="component" value="Unassembled WGS sequence"/>
</dbReference>
<dbReference type="PROSITE" id="PS50297">
    <property type="entry name" value="ANK_REP_REGION"/>
    <property type="match status" value="1"/>
</dbReference>
<evidence type="ECO:0000313" key="5">
    <source>
        <dbReference type="Proteomes" id="UP000070089"/>
    </source>
</evidence>
<keyword evidence="2" id="KW-0479">Metal-binding</keyword>
<accession>A0A132NSG9</accession>
<dbReference type="AlphaFoldDB" id="A0A132NSG9"/>
<dbReference type="Gene3D" id="1.25.40.20">
    <property type="entry name" value="Ankyrin repeat-containing domain"/>
    <property type="match status" value="5"/>
</dbReference>
<comment type="caution">
    <text evidence="4">The sequence shown here is derived from an EMBL/GenBank/DDBJ whole genome shotgun (WGS) entry which is preliminary data.</text>
</comment>
<dbReference type="SMART" id="SM00248">
    <property type="entry name" value="ANK"/>
    <property type="match status" value="16"/>
</dbReference>
<dbReference type="SUPFAM" id="SSF57850">
    <property type="entry name" value="RING/U-box"/>
    <property type="match status" value="1"/>
</dbReference>
<organism evidence="4 5">
    <name type="scientific">Giardia duodenalis assemblage B</name>
    <dbReference type="NCBI Taxonomy" id="1394984"/>
    <lineage>
        <taxon>Eukaryota</taxon>
        <taxon>Metamonada</taxon>
        <taxon>Diplomonadida</taxon>
        <taxon>Hexamitidae</taxon>
        <taxon>Giardiinae</taxon>
        <taxon>Giardia</taxon>
    </lineage>
</organism>
<name>A0A132NSG9_GIAIN</name>
<dbReference type="Pfam" id="PF13920">
    <property type="entry name" value="zf-C3HC4_3"/>
    <property type="match status" value="1"/>
</dbReference>
<feature type="repeat" description="ANK" evidence="1">
    <location>
        <begin position="119"/>
        <end position="140"/>
    </location>
</feature>
<dbReference type="InterPro" id="IPR002110">
    <property type="entry name" value="Ankyrin_rpt"/>
</dbReference>
<proteinExistence type="predicted"/>